<accession>A0A5E4SGS2</accession>
<sequence length="93" mass="10106">MAATKKALEIQLAKTKVVDEIKTVREQIRQACGRVPGWIARADATESAAWRDCAESELVRVSNFPIVSGGGGNSLNKLREILARDQTTLGLLL</sequence>
<proteinExistence type="predicted"/>
<reference evidence="1 2" key="1">
    <citation type="submission" date="2019-08" db="EMBL/GenBank/DDBJ databases">
        <authorList>
            <person name="Peeters C."/>
        </authorList>
    </citation>
    <scope>NUCLEOTIDE SEQUENCE [LARGE SCALE GENOMIC DNA]</scope>
    <source>
        <strain evidence="1 2">LMG 31112</strain>
    </source>
</reference>
<organism evidence="1 2">
    <name type="scientific">Pandoraea horticolens</name>
    <dbReference type="NCBI Taxonomy" id="2508298"/>
    <lineage>
        <taxon>Bacteria</taxon>
        <taxon>Pseudomonadati</taxon>
        <taxon>Pseudomonadota</taxon>
        <taxon>Betaproteobacteria</taxon>
        <taxon>Burkholderiales</taxon>
        <taxon>Burkholderiaceae</taxon>
        <taxon>Pandoraea</taxon>
    </lineage>
</organism>
<evidence type="ECO:0000313" key="2">
    <source>
        <dbReference type="Proteomes" id="UP000343317"/>
    </source>
</evidence>
<dbReference type="EMBL" id="CABPSM010000002">
    <property type="protein sequence ID" value="VVD74525.1"/>
    <property type="molecule type" value="Genomic_DNA"/>
</dbReference>
<evidence type="ECO:0000313" key="1">
    <source>
        <dbReference type="EMBL" id="VVD74525.1"/>
    </source>
</evidence>
<name>A0A5E4SGS2_9BURK</name>
<dbReference type="Proteomes" id="UP000343317">
    <property type="component" value="Unassembled WGS sequence"/>
</dbReference>
<keyword evidence="2" id="KW-1185">Reference proteome</keyword>
<protein>
    <submittedName>
        <fullName evidence="1">Uncharacterized protein</fullName>
    </submittedName>
</protein>
<dbReference type="RefSeq" id="WP_150619309.1">
    <property type="nucleotide sequence ID" value="NZ_CABPSM010000002.1"/>
</dbReference>
<dbReference type="AlphaFoldDB" id="A0A5E4SGS2"/>
<gene>
    <name evidence="1" type="ORF">PHO31112_00764</name>
</gene>